<dbReference type="SUPFAM" id="SSF50978">
    <property type="entry name" value="WD40 repeat-like"/>
    <property type="match status" value="1"/>
</dbReference>
<dbReference type="SMART" id="SM00220">
    <property type="entry name" value="S_TKc"/>
    <property type="match status" value="1"/>
</dbReference>
<feature type="repeat" description="WD" evidence="5">
    <location>
        <begin position="486"/>
        <end position="530"/>
    </location>
</feature>
<sequence length="675" mass="70006">MVESLSPSDPRQVGPYRIEGRLGQGGMGSVFLGTSPAGRSVAVKLIRREFAAAPQFRERFAREVEAARRVGGFHTAQVVDADPEAASPWLVTEFIAGPTLRQLVTEQGPLPADAVLRLGAGLAEGLVAIHKCALVHRDLKPGNVILAPDGPRIIDFGIAHAPDTGTMTHTGTLIGTYAYMSPEQIRTPADVTPACDVFSLGSVLTFAATGRSPFDASNVPAIIHRVTGEPPVLTGLDGHPGLHQLVSTCLAKDPAARPSAADLLHRLSTTAAPPVAPLPPVPSAPPVAAPTDPAAKPVGRRALMIGGIAAAATAAVAVPAYLLWPEDAPASDRKPTSKGGSTPRPSASRTATRPVAQLTGHTQDISCLAFAPDGSTLATGAQDKTLRLWDAGAGRSIATLEGHTENVMAVVYSRDGRTLFTGGFDKTLRSWDVRSGAPKRVITTYEGEYDSVNCLAISPDGKTLAVGVGSRVELVSPATGRARATLTGHTGSMGWVAFSPDGATVASVAADLKEGTIRLWNARTGRLTKTLTADRKKNYSQVTFSEDGATLIANGAGVRLWDVDAGRSTRTLTDQHEYVLAAAYRPGKPGHGVIAGAGGYVEMEGVDTVGRSVTLWSMSTGEVTATLIGGPSKSALRASIPAVAFSPDGKTLAGVLNPAADADGVEPSVQLWKLP</sequence>
<evidence type="ECO:0000256" key="4">
    <source>
        <dbReference type="ARBA" id="ARBA00022840"/>
    </source>
</evidence>
<feature type="binding site" evidence="6">
    <location>
        <position position="44"/>
    </location>
    <ligand>
        <name>ATP</name>
        <dbReference type="ChEBI" id="CHEBI:30616"/>
    </ligand>
</feature>
<dbReference type="PROSITE" id="PS00107">
    <property type="entry name" value="PROTEIN_KINASE_ATP"/>
    <property type="match status" value="1"/>
</dbReference>
<organism evidence="9 10">
    <name type="scientific">Streptomyces kanamyceticus</name>
    <dbReference type="NCBI Taxonomy" id="1967"/>
    <lineage>
        <taxon>Bacteria</taxon>
        <taxon>Bacillati</taxon>
        <taxon>Actinomycetota</taxon>
        <taxon>Actinomycetes</taxon>
        <taxon>Kitasatosporales</taxon>
        <taxon>Streptomycetaceae</taxon>
        <taxon>Streptomyces</taxon>
    </lineage>
</organism>
<protein>
    <recommendedName>
        <fullName evidence="8">Protein kinase domain-containing protein</fullName>
    </recommendedName>
</protein>
<keyword evidence="1 5" id="KW-0853">WD repeat</keyword>
<dbReference type="KEGG" id="ska:CP970_42990"/>
<keyword evidence="2" id="KW-0677">Repeat</keyword>
<dbReference type="Gene3D" id="3.30.200.20">
    <property type="entry name" value="Phosphorylase Kinase, domain 1"/>
    <property type="match status" value="1"/>
</dbReference>
<evidence type="ECO:0000256" key="5">
    <source>
        <dbReference type="PROSITE-ProRule" id="PRU00221"/>
    </source>
</evidence>
<proteinExistence type="predicted"/>
<feature type="compositionally biased region" description="Polar residues" evidence="7">
    <location>
        <begin position="338"/>
        <end position="351"/>
    </location>
</feature>
<dbReference type="CDD" id="cd00200">
    <property type="entry name" value="WD40"/>
    <property type="match status" value="1"/>
</dbReference>
<feature type="repeat" description="WD" evidence="5">
    <location>
        <begin position="400"/>
        <end position="441"/>
    </location>
</feature>
<dbReference type="PROSITE" id="PS50011">
    <property type="entry name" value="PROTEIN_KINASE_DOM"/>
    <property type="match status" value="1"/>
</dbReference>
<dbReference type="InterPro" id="IPR019775">
    <property type="entry name" value="WD40_repeat_CS"/>
</dbReference>
<evidence type="ECO:0000256" key="1">
    <source>
        <dbReference type="ARBA" id="ARBA00022574"/>
    </source>
</evidence>
<dbReference type="GO" id="GO:0005524">
    <property type="term" value="F:ATP binding"/>
    <property type="evidence" value="ECO:0007669"/>
    <property type="project" value="UniProtKB-UniRule"/>
</dbReference>
<dbReference type="Pfam" id="PF00400">
    <property type="entry name" value="WD40"/>
    <property type="match status" value="4"/>
</dbReference>
<dbReference type="PROSITE" id="PS00678">
    <property type="entry name" value="WD_REPEATS_1"/>
    <property type="match status" value="1"/>
</dbReference>
<dbReference type="InterPro" id="IPR036322">
    <property type="entry name" value="WD40_repeat_dom_sf"/>
</dbReference>
<dbReference type="InterPro" id="IPR008271">
    <property type="entry name" value="Ser/Thr_kinase_AS"/>
</dbReference>
<dbReference type="RefSeq" id="WP_055544997.1">
    <property type="nucleotide sequence ID" value="NZ_CP023699.1"/>
</dbReference>
<dbReference type="AlphaFoldDB" id="A0A5J6GQY5"/>
<evidence type="ECO:0000256" key="7">
    <source>
        <dbReference type="SAM" id="MobiDB-lite"/>
    </source>
</evidence>
<name>A0A5J6GQY5_STRKN</name>
<dbReference type="EMBL" id="CP023699">
    <property type="protein sequence ID" value="QEU96812.1"/>
    <property type="molecule type" value="Genomic_DNA"/>
</dbReference>
<feature type="compositionally biased region" description="Pro residues" evidence="7">
    <location>
        <begin position="274"/>
        <end position="288"/>
    </location>
</feature>
<dbReference type="Gene3D" id="2.130.10.10">
    <property type="entry name" value="YVTN repeat-like/Quinoprotein amine dehydrogenase"/>
    <property type="match status" value="2"/>
</dbReference>
<dbReference type="PROSITE" id="PS50082">
    <property type="entry name" value="WD_REPEATS_2"/>
    <property type="match status" value="3"/>
</dbReference>
<feature type="repeat" description="WD" evidence="5">
    <location>
        <begin position="358"/>
        <end position="399"/>
    </location>
</feature>
<evidence type="ECO:0000313" key="9">
    <source>
        <dbReference type="EMBL" id="QEU96812.1"/>
    </source>
</evidence>
<feature type="domain" description="Protein kinase" evidence="8">
    <location>
        <begin position="16"/>
        <end position="268"/>
    </location>
</feature>
<dbReference type="InterPro" id="IPR001680">
    <property type="entry name" value="WD40_rpt"/>
</dbReference>
<evidence type="ECO:0000313" key="10">
    <source>
        <dbReference type="Proteomes" id="UP000325529"/>
    </source>
</evidence>
<dbReference type="CDD" id="cd14014">
    <property type="entry name" value="STKc_PknB_like"/>
    <property type="match status" value="1"/>
</dbReference>
<dbReference type="PROSITE" id="PS00108">
    <property type="entry name" value="PROTEIN_KINASE_ST"/>
    <property type="match status" value="1"/>
</dbReference>
<feature type="region of interest" description="Disordered" evidence="7">
    <location>
        <begin position="1"/>
        <end position="20"/>
    </location>
</feature>
<dbReference type="PANTHER" id="PTHR19879">
    <property type="entry name" value="TRANSCRIPTION INITIATION FACTOR TFIID"/>
    <property type="match status" value="1"/>
</dbReference>
<keyword evidence="4 6" id="KW-0067">ATP-binding</keyword>
<dbReference type="InterPro" id="IPR000719">
    <property type="entry name" value="Prot_kinase_dom"/>
</dbReference>
<keyword evidence="3 6" id="KW-0547">Nucleotide-binding</keyword>
<evidence type="ECO:0000259" key="8">
    <source>
        <dbReference type="PROSITE" id="PS50011"/>
    </source>
</evidence>
<accession>A0A5J6GQY5</accession>
<dbReference type="Gene3D" id="1.10.510.10">
    <property type="entry name" value="Transferase(Phosphotransferase) domain 1"/>
    <property type="match status" value="1"/>
</dbReference>
<evidence type="ECO:0000256" key="6">
    <source>
        <dbReference type="PROSITE-ProRule" id="PRU10141"/>
    </source>
</evidence>
<reference evidence="9 10" key="1">
    <citation type="submission" date="2017-09" db="EMBL/GenBank/DDBJ databases">
        <authorList>
            <person name="Lee N."/>
            <person name="Cho B.-K."/>
        </authorList>
    </citation>
    <scope>NUCLEOTIDE SEQUENCE [LARGE SCALE GENOMIC DNA]</scope>
    <source>
        <strain evidence="9 10">ATCC 12853</strain>
    </source>
</reference>
<gene>
    <name evidence="9" type="ORF">CP970_42990</name>
</gene>
<feature type="region of interest" description="Disordered" evidence="7">
    <location>
        <begin position="328"/>
        <end position="354"/>
    </location>
</feature>
<dbReference type="PANTHER" id="PTHR19879:SF9">
    <property type="entry name" value="TRANSCRIPTION INITIATION FACTOR TFIID SUBUNIT 5"/>
    <property type="match status" value="1"/>
</dbReference>
<dbReference type="SUPFAM" id="SSF56112">
    <property type="entry name" value="Protein kinase-like (PK-like)"/>
    <property type="match status" value="1"/>
</dbReference>
<dbReference type="PROSITE" id="PS50294">
    <property type="entry name" value="WD_REPEATS_REGION"/>
    <property type="match status" value="2"/>
</dbReference>
<keyword evidence="10" id="KW-1185">Reference proteome</keyword>
<dbReference type="InterPro" id="IPR015943">
    <property type="entry name" value="WD40/YVTN_repeat-like_dom_sf"/>
</dbReference>
<dbReference type="OrthoDB" id="951193at2"/>
<evidence type="ECO:0000256" key="2">
    <source>
        <dbReference type="ARBA" id="ARBA00022737"/>
    </source>
</evidence>
<dbReference type="InterPro" id="IPR011009">
    <property type="entry name" value="Kinase-like_dom_sf"/>
</dbReference>
<dbReference type="InterPro" id="IPR017441">
    <property type="entry name" value="Protein_kinase_ATP_BS"/>
</dbReference>
<evidence type="ECO:0000256" key="3">
    <source>
        <dbReference type="ARBA" id="ARBA00022741"/>
    </source>
</evidence>
<feature type="region of interest" description="Disordered" evidence="7">
    <location>
        <begin position="274"/>
        <end position="293"/>
    </location>
</feature>
<dbReference type="GO" id="GO:0004672">
    <property type="term" value="F:protein kinase activity"/>
    <property type="evidence" value="ECO:0007669"/>
    <property type="project" value="InterPro"/>
</dbReference>
<dbReference type="SMART" id="SM00320">
    <property type="entry name" value="WD40"/>
    <property type="match status" value="6"/>
</dbReference>
<dbReference type="Pfam" id="PF00069">
    <property type="entry name" value="Pkinase"/>
    <property type="match status" value="1"/>
</dbReference>
<dbReference type="Proteomes" id="UP000325529">
    <property type="component" value="Chromosome"/>
</dbReference>